<dbReference type="Gene3D" id="3.40.50.150">
    <property type="entry name" value="Vaccinia Virus protein VP39"/>
    <property type="match status" value="1"/>
</dbReference>
<dbReference type="SUPFAM" id="SSF53335">
    <property type="entry name" value="S-adenosyl-L-methionine-dependent methyltransferases"/>
    <property type="match status" value="1"/>
</dbReference>
<dbReference type="Pfam" id="PF13649">
    <property type="entry name" value="Methyltransf_25"/>
    <property type="match status" value="1"/>
</dbReference>
<dbReference type="InterPro" id="IPR029063">
    <property type="entry name" value="SAM-dependent_MTases_sf"/>
</dbReference>
<evidence type="ECO:0000313" key="5">
    <source>
        <dbReference type="Proteomes" id="UP001062165"/>
    </source>
</evidence>
<dbReference type="GO" id="GO:0008168">
    <property type="term" value="F:methyltransferase activity"/>
    <property type="evidence" value="ECO:0007669"/>
    <property type="project" value="UniProtKB-KW"/>
</dbReference>
<dbReference type="RefSeq" id="WP_263051914.1">
    <property type="nucleotide sequence ID" value="NZ_CP106735.1"/>
</dbReference>
<sequence length="235" mass="27749">MFEFLNQRSLKEEIMDDFYCQGEVVDQTLRELHQINTYLGGDQLSLNAIKKLLIKHPKDSYEIVDLGCGGGDTLKRFAKWGKRHHQHLQLLGIDANAYIVDYALKNCRKYPNISFSADNLLSSQFRNKTFDIAHASLFLHHLQDEEIIVLLKQLIDQARVGVVINDLHRHWLSYAFTKHLITRWSKSEMVKYDATLSVARAFTRSELEKYMKWANIKNYSLTWQWAFRWELIIWK</sequence>
<keyword evidence="1 4" id="KW-0489">Methyltransferase</keyword>
<organism evidence="4 5">
    <name type="scientific">Reichenbachiella carrageenanivorans</name>
    <dbReference type="NCBI Taxonomy" id="2979869"/>
    <lineage>
        <taxon>Bacteria</taxon>
        <taxon>Pseudomonadati</taxon>
        <taxon>Bacteroidota</taxon>
        <taxon>Cytophagia</taxon>
        <taxon>Cytophagales</taxon>
        <taxon>Reichenbachiellaceae</taxon>
        <taxon>Reichenbachiella</taxon>
    </lineage>
</organism>
<accession>A0ABY6D2Q5</accession>
<dbReference type="PANTHER" id="PTHR43861:SF1">
    <property type="entry name" value="TRANS-ACONITATE 2-METHYLTRANSFERASE"/>
    <property type="match status" value="1"/>
</dbReference>
<evidence type="ECO:0000256" key="2">
    <source>
        <dbReference type="ARBA" id="ARBA00022679"/>
    </source>
</evidence>
<protein>
    <submittedName>
        <fullName evidence="4">Methyltransferase domain-containing protein</fullName>
    </submittedName>
</protein>
<dbReference type="CDD" id="cd02440">
    <property type="entry name" value="AdoMet_MTases"/>
    <property type="match status" value="1"/>
</dbReference>
<reference evidence="4" key="1">
    <citation type="submission" date="2022-10" db="EMBL/GenBank/DDBJ databases">
        <title>Comparative genomics and taxonomic characterization of three novel marine species of genus Reichenbachiella exhibiting antioxidant and polysaccharide degradation activities.</title>
        <authorList>
            <person name="Muhammad N."/>
            <person name="Lee Y.-J."/>
            <person name="Ko J."/>
            <person name="Kim S.-G."/>
        </authorList>
    </citation>
    <scope>NUCLEOTIDE SEQUENCE</scope>
    <source>
        <strain evidence="4">Wsw4-B4</strain>
    </source>
</reference>
<evidence type="ECO:0000259" key="3">
    <source>
        <dbReference type="Pfam" id="PF13649"/>
    </source>
</evidence>
<evidence type="ECO:0000256" key="1">
    <source>
        <dbReference type="ARBA" id="ARBA00022603"/>
    </source>
</evidence>
<evidence type="ECO:0000313" key="4">
    <source>
        <dbReference type="EMBL" id="UXX80184.1"/>
    </source>
</evidence>
<keyword evidence="5" id="KW-1185">Reference proteome</keyword>
<gene>
    <name evidence="4" type="ORF">N7E81_03600</name>
</gene>
<dbReference type="GO" id="GO:0032259">
    <property type="term" value="P:methylation"/>
    <property type="evidence" value="ECO:0007669"/>
    <property type="project" value="UniProtKB-KW"/>
</dbReference>
<dbReference type="PANTHER" id="PTHR43861">
    <property type="entry name" value="TRANS-ACONITATE 2-METHYLTRANSFERASE-RELATED"/>
    <property type="match status" value="1"/>
</dbReference>
<keyword evidence="2" id="KW-0808">Transferase</keyword>
<feature type="domain" description="Methyltransferase" evidence="3">
    <location>
        <begin position="63"/>
        <end position="155"/>
    </location>
</feature>
<proteinExistence type="predicted"/>
<dbReference type="InterPro" id="IPR041698">
    <property type="entry name" value="Methyltransf_25"/>
</dbReference>
<name>A0ABY6D2Q5_9BACT</name>
<dbReference type="Proteomes" id="UP001062165">
    <property type="component" value="Chromosome"/>
</dbReference>
<dbReference type="EMBL" id="CP106735">
    <property type="protein sequence ID" value="UXX80184.1"/>
    <property type="molecule type" value="Genomic_DNA"/>
</dbReference>